<keyword evidence="2" id="KW-0677">Repeat</keyword>
<dbReference type="GO" id="GO:0005737">
    <property type="term" value="C:cytoplasm"/>
    <property type="evidence" value="ECO:0007669"/>
    <property type="project" value="TreeGrafter"/>
</dbReference>
<dbReference type="GO" id="GO:0005509">
    <property type="term" value="F:calcium ion binding"/>
    <property type="evidence" value="ECO:0007669"/>
    <property type="project" value="InterPro"/>
</dbReference>
<gene>
    <name evidence="5" type="ORF">HINF_LOCUS42474</name>
    <name evidence="6" type="ORF">HINF_LOCUS46560</name>
</gene>
<evidence type="ECO:0000256" key="2">
    <source>
        <dbReference type="ARBA" id="ARBA00022737"/>
    </source>
</evidence>
<reference evidence="5" key="1">
    <citation type="submission" date="2023-06" db="EMBL/GenBank/DDBJ databases">
        <authorList>
            <person name="Kurt Z."/>
        </authorList>
    </citation>
    <scope>NUCLEOTIDE SEQUENCE</scope>
</reference>
<dbReference type="InterPro" id="IPR001464">
    <property type="entry name" value="Annexin"/>
</dbReference>
<dbReference type="PANTHER" id="PTHR10502:SF102">
    <property type="entry name" value="ANNEXIN B11"/>
    <property type="match status" value="1"/>
</dbReference>
<evidence type="ECO:0000256" key="1">
    <source>
        <dbReference type="ARBA" id="ARBA00007831"/>
    </source>
</evidence>
<feature type="region of interest" description="Disordered" evidence="4">
    <location>
        <begin position="49"/>
        <end position="147"/>
    </location>
</feature>
<dbReference type="PANTHER" id="PTHR10502">
    <property type="entry name" value="ANNEXIN"/>
    <property type="match status" value="1"/>
</dbReference>
<reference evidence="6 7" key="2">
    <citation type="submission" date="2024-07" db="EMBL/GenBank/DDBJ databases">
        <authorList>
            <person name="Akdeniz Z."/>
        </authorList>
    </citation>
    <scope>NUCLEOTIDE SEQUENCE [LARGE SCALE GENOMIC DNA]</scope>
</reference>
<evidence type="ECO:0000256" key="3">
    <source>
        <dbReference type="ARBA" id="ARBA00023216"/>
    </source>
</evidence>
<dbReference type="EMBL" id="CAXDID020000206">
    <property type="protein sequence ID" value="CAL6055470.1"/>
    <property type="molecule type" value="Genomic_DNA"/>
</dbReference>
<dbReference type="FunFam" id="1.10.220.10:FF:000005">
    <property type="entry name" value="Annexin"/>
    <property type="match status" value="1"/>
</dbReference>
<organism evidence="5">
    <name type="scientific">Hexamita inflata</name>
    <dbReference type="NCBI Taxonomy" id="28002"/>
    <lineage>
        <taxon>Eukaryota</taxon>
        <taxon>Metamonada</taxon>
        <taxon>Diplomonadida</taxon>
        <taxon>Hexamitidae</taxon>
        <taxon>Hexamitinae</taxon>
        <taxon>Hexamita</taxon>
    </lineage>
</organism>
<proteinExistence type="inferred from homology"/>
<dbReference type="GO" id="GO:0001786">
    <property type="term" value="F:phosphatidylserine binding"/>
    <property type="evidence" value="ECO:0007669"/>
    <property type="project" value="TreeGrafter"/>
</dbReference>
<dbReference type="EMBL" id="CATOUU010000851">
    <property type="protein sequence ID" value="CAI9954829.1"/>
    <property type="molecule type" value="Genomic_DNA"/>
</dbReference>
<comment type="similarity">
    <text evidence="1">Belongs to the annexin family.</text>
</comment>
<dbReference type="GO" id="GO:0005544">
    <property type="term" value="F:calcium-dependent phospholipid binding"/>
    <property type="evidence" value="ECO:0007669"/>
    <property type="project" value="InterPro"/>
</dbReference>
<dbReference type="PRINTS" id="PR00196">
    <property type="entry name" value="ANNEXIN"/>
</dbReference>
<sequence length="447" mass="50691">MYPYNGQMLPGMPNMPGMTGAPGMPGMPGMQGNMLPGMPGMQGMMPGQMMPGQMLPGMPGQQYQQPQQYQQFPGQPQYQPQQQQFPGQQPFPGQYQQPGQPQYQQQQQFPGQPQYQQQQQMPGQYPQQQMPGQFPQQQQQQQQQFTQHNPVLAEKAKVLRQAMKGLGTDERAIIQVISQHQNAERVQIATHFEGQFGLSLKRELQKELTGNVERLLVGAFEERYRFWAEQVHEAIKGAGTNEKHLIQLVLLMNDQDVPRVNEAYRALFHKDMHDAISSDISNSDWARLLKAWLRGSNNAVIDPNRAADELYQAAKGAGTDEDVFIRIISTSNPQTFMQICDCYQKKYGKTLYKLIEKEFTGRSEFAFLLAHEFLTNPAEAVAFVLNHSMKGAGTDDNILITVTVLYSDFYKGEALKRAYVRFGDARKDIKRDLTGKYEDAVLGMWGL</sequence>
<dbReference type="InterPro" id="IPR018502">
    <property type="entry name" value="Annexin_repeat"/>
</dbReference>
<name>A0AA86QKI8_9EUKA</name>
<keyword evidence="7" id="KW-1185">Reference proteome</keyword>
<dbReference type="SMART" id="SM00335">
    <property type="entry name" value="ANX"/>
    <property type="match status" value="4"/>
</dbReference>
<dbReference type="GO" id="GO:0005886">
    <property type="term" value="C:plasma membrane"/>
    <property type="evidence" value="ECO:0007669"/>
    <property type="project" value="TreeGrafter"/>
</dbReference>
<dbReference type="Proteomes" id="UP001642409">
    <property type="component" value="Unassembled WGS sequence"/>
</dbReference>
<keyword evidence="3" id="KW-0041">Annexin</keyword>
<dbReference type="PROSITE" id="PS51897">
    <property type="entry name" value="ANNEXIN_2"/>
    <property type="match status" value="4"/>
</dbReference>
<dbReference type="Pfam" id="PF00191">
    <property type="entry name" value="Annexin"/>
    <property type="match status" value="3"/>
</dbReference>
<evidence type="ECO:0000256" key="4">
    <source>
        <dbReference type="SAM" id="MobiDB-lite"/>
    </source>
</evidence>
<evidence type="ECO:0000313" key="7">
    <source>
        <dbReference type="Proteomes" id="UP001642409"/>
    </source>
</evidence>
<dbReference type="SUPFAM" id="SSF47874">
    <property type="entry name" value="Annexin"/>
    <property type="match status" value="1"/>
</dbReference>
<dbReference type="Gene3D" id="1.10.220.10">
    <property type="entry name" value="Annexin"/>
    <property type="match status" value="4"/>
</dbReference>
<evidence type="ECO:0000313" key="5">
    <source>
        <dbReference type="EMBL" id="CAI9954829.1"/>
    </source>
</evidence>
<evidence type="ECO:0000313" key="6">
    <source>
        <dbReference type="EMBL" id="CAL6055470.1"/>
    </source>
</evidence>
<dbReference type="AlphaFoldDB" id="A0AA86QKI8"/>
<protein>
    <submittedName>
        <fullName evidence="5">Annexin 9</fullName>
    </submittedName>
    <submittedName>
        <fullName evidence="6">Annexin_9</fullName>
    </submittedName>
</protein>
<comment type="caution">
    <text evidence="5">The sequence shown here is derived from an EMBL/GenBank/DDBJ whole genome shotgun (WGS) entry which is preliminary data.</text>
</comment>
<dbReference type="InterPro" id="IPR037104">
    <property type="entry name" value="Annexin_sf"/>
</dbReference>
<accession>A0AA86QKI8</accession>